<dbReference type="PANTHER" id="PTHR10997:SF9">
    <property type="entry name" value="IMPORTIN-9"/>
    <property type="match status" value="1"/>
</dbReference>
<dbReference type="GO" id="GO:0005829">
    <property type="term" value="C:cytosol"/>
    <property type="evidence" value="ECO:0007669"/>
    <property type="project" value="TreeGrafter"/>
</dbReference>
<dbReference type="Gene3D" id="1.25.10.10">
    <property type="entry name" value="Leucine-rich Repeat Variant"/>
    <property type="match status" value="1"/>
</dbReference>
<protein>
    <submittedName>
        <fullName evidence="6">ARM repeat-containing protein</fullName>
    </submittedName>
</protein>
<evidence type="ECO:0000256" key="1">
    <source>
        <dbReference type="ARBA" id="ARBA00004123"/>
    </source>
</evidence>
<dbReference type="InterPro" id="IPR056840">
    <property type="entry name" value="HEAT_IPO9_central"/>
</dbReference>
<gene>
    <name evidence="6" type="ORF">F5891DRAFT_1177097</name>
</gene>
<reference evidence="6" key="1">
    <citation type="journal article" date="2020" name="New Phytol.">
        <title>Comparative genomics reveals dynamic genome evolution in host specialist ectomycorrhizal fungi.</title>
        <authorList>
            <person name="Lofgren L.A."/>
            <person name="Nguyen N.H."/>
            <person name="Vilgalys R."/>
            <person name="Ruytinx J."/>
            <person name="Liao H.L."/>
            <person name="Branco S."/>
            <person name="Kuo A."/>
            <person name="LaButti K."/>
            <person name="Lipzen A."/>
            <person name="Andreopoulos W."/>
            <person name="Pangilinan J."/>
            <person name="Riley R."/>
            <person name="Hundley H."/>
            <person name="Na H."/>
            <person name="Barry K."/>
            <person name="Grigoriev I.V."/>
            <person name="Stajich J.E."/>
            <person name="Kennedy P.G."/>
        </authorList>
    </citation>
    <scope>NUCLEOTIDE SEQUENCE</scope>
    <source>
        <strain evidence="6">FC203</strain>
    </source>
</reference>
<comment type="subcellular location">
    <subcellularLocation>
        <location evidence="1">Nucleus</location>
    </subcellularLocation>
</comment>
<keyword evidence="3" id="KW-0653">Protein transport</keyword>
<dbReference type="GeneID" id="64660078"/>
<dbReference type="Pfam" id="PF25018">
    <property type="entry name" value="HEAT_IPO9_c"/>
    <property type="match status" value="1"/>
</dbReference>
<evidence type="ECO:0000256" key="3">
    <source>
        <dbReference type="ARBA" id="ARBA00022927"/>
    </source>
</evidence>
<dbReference type="PROSITE" id="PS50166">
    <property type="entry name" value="IMPORTIN_B_NT"/>
    <property type="match status" value="1"/>
</dbReference>
<dbReference type="InterPro" id="IPR011989">
    <property type="entry name" value="ARM-like"/>
</dbReference>
<evidence type="ECO:0000256" key="4">
    <source>
        <dbReference type="ARBA" id="ARBA00023242"/>
    </source>
</evidence>
<comment type="caution">
    <text evidence="6">The sequence shown here is derived from an EMBL/GenBank/DDBJ whole genome shotgun (WGS) entry which is preliminary data.</text>
</comment>
<name>A0AAD4DQ97_9AGAM</name>
<dbReference type="GO" id="GO:0006606">
    <property type="term" value="P:protein import into nucleus"/>
    <property type="evidence" value="ECO:0007669"/>
    <property type="project" value="TreeGrafter"/>
</dbReference>
<evidence type="ECO:0000259" key="5">
    <source>
        <dbReference type="PROSITE" id="PS50166"/>
    </source>
</evidence>
<dbReference type="GO" id="GO:0005635">
    <property type="term" value="C:nuclear envelope"/>
    <property type="evidence" value="ECO:0007669"/>
    <property type="project" value="TreeGrafter"/>
</dbReference>
<proteinExistence type="predicted"/>
<keyword evidence="7" id="KW-1185">Reference proteome</keyword>
<sequence>MAAVNVSQILADTLSADANTRIAAELKLSEVLLHQGWFSKSRPLTANLMFSTRSSEAALALAQLILAQDVDIPLRQITSIVLRKYVKERWSPYFESFKGNAPSVEIKSRIRHAVFQGLSDSNRKIRSLCAHTMSYIGNCDWPDEYPELLNSLISLISSSSSDAVHGAMQVFTEFIKSDLTEDQILPVLRQLLPVLLTILGSTEQHTPLTRARTVSVFRQCVTALYMVKDQHPQAVKEATATILPVWLEAFKVLLNLDPLKDVSNEDNWDGLAVRIQVFKTLDVIHTSFPRAMTSYVRGYLDASLRHLQVMSETYDTFYVSGSGSAPGSSEEETVEIPHLICPLFDFVSNVVRGGKAKEWLQMENLNSLVSAIFNYSRMTADDEETWATNANAFVAHEEDDTQAYGVRVAGFELLYTILNRSPAQICATFQTTIHQVIATSQRARENGSTAWWKPLEASLAAIGSQSEDVLECIENEQDSSRAKPIDVEDLLANVVPSVLNQSDFPFLQGRGFVFASQFARLLPLQMAGQYLEAAMHVIESNAAGIPVKISAVKAIHNFCEGAEESAITPFVSRIAQDLGPFLLVTTEDTLSLVLETMSVVLDVNRAQWLTTDLSNSLVLAVLEVWAKNNKDPIFLSIFTEIFTSLASSIGTGVYETVVKQALPTLCTAIANSKPQEAWIAGSAIDLISSLVRGAPEGGLGDGFFALLAPSLFSCLSEAEDRDVLQNGMACLALIVRKDCRQILEWRGQSGQSGLDHILKVIAKLLQNDDESGGLVIGDLIIHLLRHAGEAVLPVLPELLQAMVLRMLSAKTATFIQSLVIPFAFLAYNQQDTVLYLLESTTTNGRNGLDILIQTWCENAETFQGFWQSRVSTLALTKLYASGRPSLQSLMVKGDIILKPETKNVIMTRSRTKTTPHEFTSVPFPVKALKLLVHDLRAGGDSATIPKAEFDVDSDDGDEEWTEEEQQNQGFKQEEFAFLSEMLGPRGVNFDNDDILEETDDEDLRNDAISQIDMQIFQAHLVTFFKECASHNVNNFSASMEQLSAEEIMVVRHAIDH</sequence>
<keyword evidence="2" id="KW-0813">Transport</keyword>
<organism evidence="6 7">
    <name type="scientific">Suillus fuscotomentosus</name>
    <dbReference type="NCBI Taxonomy" id="1912939"/>
    <lineage>
        <taxon>Eukaryota</taxon>
        <taxon>Fungi</taxon>
        <taxon>Dikarya</taxon>
        <taxon>Basidiomycota</taxon>
        <taxon>Agaricomycotina</taxon>
        <taxon>Agaricomycetes</taxon>
        <taxon>Agaricomycetidae</taxon>
        <taxon>Boletales</taxon>
        <taxon>Suillineae</taxon>
        <taxon>Suillaceae</taxon>
        <taxon>Suillus</taxon>
    </lineage>
</organism>
<dbReference type="AlphaFoldDB" id="A0AAD4DQ97"/>
<dbReference type="Proteomes" id="UP001195769">
    <property type="component" value="Unassembled WGS sequence"/>
</dbReference>
<dbReference type="GO" id="GO:0031267">
    <property type="term" value="F:small GTPase binding"/>
    <property type="evidence" value="ECO:0007669"/>
    <property type="project" value="InterPro"/>
</dbReference>
<keyword evidence="4" id="KW-0539">Nucleus</keyword>
<dbReference type="PANTHER" id="PTHR10997">
    <property type="entry name" value="IMPORTIN-7, 8, 11"/>
    <property type="match status" value="1"/>
</dbReference>
<dbReference type="RefSeq" id="XP_041217542.1">
    <property type="nucleotide sequence ID" value="XM_041365780.1"/>
</dbReference>
<evidence type="ECO:0000256" key="2">
    <source>
        <dbReference type="ARBA" id="ARBA00022448"/>
    </source>
</evidence>
<evidence type="ECO:0000313" key="6">
    <source>
        <dbReference type="EMBL" id="KAG1889681.1"/>
    </source>
</evidence>
<evidence type="ECO:0000313" key="7">
    <source>
        <dbReference type="Proteomes" id="UP001195769"/>
    </source>
</evidence>
<feature type="domain" description="Importin N-terminal" evidence="5">
    <location>
        <begin position="60"/>
        <end position="120"/>
    </location>
</feature>
<dbReference type="SUPFAM" id="SSF48371">
    <property type="entry name" value="ARM repeat"/>
    <property type="match status" value="1"/>
</dbReference>
<dbReference type="EMBL" id="JABBWK010000154">
    <property type="protein sequence ID" value="KAG1889681.1"/>
    <property type="molecule type" value="Genomic_DNA"/>
</dbReference>
<dbReference type="InterPro" id="IPR001494">
    <property type="entry name" value="Importin-beta_N"/>
</dbReference>
<dbReference type="InterPro" id="IPR016024">
    <property type="entry name" value="ARM-type_fold"/>
</dbReference>
<accession>A0AAD4DQ97</accession>